<gene>
    <name evidence="3" type="ORF">HINF_LOCUS14301</name>
    <name evidence="2" type="ORF">HINF_LOCUS48812</name>
</gene>
<evidence type="ECO:0000313" key="4">
    <source>
        <dbReference type="Proteomes" id="UP001642409"/>
    </source>
</evidence>
<dbReference type="Pfam" id="PF15261">
    <property type="entry name" value="JHY"/>
    <property type="match status" value="1"/>
</dbReference>
<keyword evidence="1" id="KW-0175">Coiled coil</keyword>
<accession>A0AA86UQV0</accession>
<proteinExistence type="predicted"/>
<keyword evidence="4" id="KW-1185">Reference proteome</keyword>
<name>A0AA86UQV0_9EUKA</name>
<sequence length="137" mass="15790">MRPALKIVRRKDDLGGLGPDLECDAYKAAAEKARIQKEFAEKARLQFMQQSKFESKEKLTEIKQENAEKIAAKEKMDKAKNYAKSIQKPKVIVSKPLDEYIPPPPKPEPVKEETFTDKILNQLEEHDKLLALVKEHY</sequence>
<reference evidence="3 4" key="2">
    <citation type="submission" date="2024-07" db="EMBL/GenBank/DDBJ databases">
        <authorList>
            <person name="Akdeniz Z."/>
        </authorList>
    </citation>
    <scope>NUCLEOTIDE SEQUENCE [LARGE SCALE GENOMIC DNA]</scope>
</reference>
<dbReference type="AlphaFoldDB" id="A0AA86UQV0"/>
<reference evidence="2" key="1">
    <citation type="submission" date="2023-06" db="EMBL/GenBank/DDBJ databases">
        <authorList>
            <person name="Kurt Z."/>
        </authorList>
    </citation>
    <scope>NUCLEOTIDE SEQUENCE</scope>
</reference>
<comment type="caution">
    <text evidence="2">The sequence shown here is derived from an EMBL/GenBank/DDBJ whole genome shotgun (WGS) entry which is preliminary data.</text>
</comment>
<dbReference type="EMBL" id="CAXDID020000033">
    <property type="protein sequence ID" value="CAL5995849.1"/>
    <property type="molecule type" value="Genomic_DNA"/>
</dbReference>
<feature type="coiled-coil region" evidence="1">
    <location>
        <begin position="23"/>
        <end position="82"/>
    </location>
</feature>
<organism evidence="2">
    <name type="scientific">Hexamita inflata</name>
    <dbReference type="NCBI Taxonomy" id="28002"/>
    <lineage>
        <taxon>Eukaryota</taxon>
        <taxon>Metamonada</taxon>
        <taxon>Diplomonadida</taxon>
        <taxon>Hexamitidae</taxon>
        <taxon>Hexamitinae</taxon>
        <taxon>Hexamita</taxon>
    </lineage>
</organism>
<evidence type="ECO:0000256" key="1">
    <source>
        <dbReference type="SAM" id="Coils"/>
    </source>
</evidence>
<dbReference type="Proteomes" id="UP001642409">
    <property type="component" value="Unassembled WGS sequence"/>
</dbReference>
<evidence type="ECO:0000313" key="2">
    <source>
        <dbReference type="EMBL" id="CAI9961167.1"/>
    </source>
</evidence>
<protein>
    <submittedName>
        <fullName evidence="2">Jhy protein</fullName>
    </submittedName>
    <submittedName>
        <fullName evidence="3">Jhy_protein</fullName>
    </submittedName>
</protein>
<dbReference type="InterPro" id="IPR027968">
    <property type="entry name" value="JHY"/>
</dbReference>
<dbReference type="EMBL" id="CATOUU010000937">
    <property type="protein sequence ID" value="CAI9961167.1"/>
    <property type="molecule type" value="Genomic_DNA"/>
</dbReference>
<evidence type="ECO:0000313" key="3">
    <source>
        <dbReference type="EMBL" id="CAL5995849.1"/>
    </source>
</evidence>